<dbReference type="Gene3D" id="2.180.10.10">
    <property type="entry name" value="RHS repeat-associated core"/>
    <property type="match status" value="1"/>
</dbReference>
<comment type="caution">
    <text evidence="1">The sequence shown here is derived from an EMBL/GenBank/DDBJ whole genome shotgun (WGS) entry which is preliminary data.</text>
</comment>
<organism evidence="1 2">
    <name type="scientific">Phaeocystidibacter marisrubri</name>
    <dbReference type="NCBI Taxonomy" id="1577780"/>
    <lineage>
        <taxon>Bacteria</taxon>
        <taxon>Pseudomonadati</taxon>
        <taxon>Bacteroidota</taxon>
        <taxon>Flavobacteriia</taxon>
        <taxon>Flavobacteriales</taxon>
        <taxon>Phaeocystidibacteraceae</taxon>
        <taxon>Phaeocystidibacter</taxon>
    </lineage>
</organism>
<dbReference type="OrthoDB" id="2972467at2"/>
<gene>
    <name evidence="1" type="ORF">F8C82_13245</name>
</gene>
<reference evidence="1 2" key="1">
    <citation type="submission" date="2019-10" db="EMBL/GenBank/DDBJ databases">
        <title>Genome sequence of Phaeocystidibacter marisrubri JCM30614 (type strain).</title>
        <authorList>
            <person name="Bowman J.P."/>
        </authorList>
    </citation>
    <scope>NUCLEOTIDE SEQUENCE [LARGE SCALE GENOMIC DNA]</scope>
    <source>
        <strain evidence="1 2">JCM 30614</strain>
    </source>
</reference>
<name>A0A6L3ZBN3_9FLAO</name>
<evidence type="ECO:0000313" key="1">
    <source>
        <dbReference type="EMBL" id="KAB2815062.1"/>
    </source>
</evidence>
<dbReference type="PANTHER" id="PTHR32305">
    <property type="match status" value="1"/>
</dbReference>
<accession>A0A6L3ZBN3</accession>
<dbReference type="NCBIfam" id="TIGR03696">
    <property type="entry name" value="Rhs_assc_core"/>
    <property type="match status" value="1"/>
</dbReference>
<dbReference type="InterPro" id="IPR050708">
    <property type="entry name" value="T6SS_VgrG/RHS"/>
</dbReference>
<dbReference type="RefSeq" id="WP_151694100.1">
    <property type="nucleotide sequence ID" value="NZ_BMGX01000001.1"/>
</dbReference>
<evidence type="ECO:0000313" key="2">
    <source>
        <dbReference type="Proteomes" id="UP000484164"/>
    </source>
</evidence>
<dbReference type="PANTHER" id="PTHR32305:SF15">
    <property type="entry name" value="PROTEIN RHSA-RELATED"/>
    <property type="match status" value="1"/>
</dbReference>
<proteinExistence type="predicted"/>
<dbReference type="EMBL" id="WBVQ01000003">
    <property type="protein sequence ID" value="KAB2815062.1"/>
    <property type="molecule type" value="Genomic_DNA"/>
</dbReference>
<dbReference type="InterPro" id="IPR022385">
    <property type="entry name" value="Rhs_assc_core"/>
</dbReference>
<keyword evidence="2" id="KW-1185">Reference proteome</keyword>
<protein>
    <submittedName>
        <fullName evidence="1">RHS repeat-associated core domain-containing protein</fullName>
    </submittedName>
</protein>
<dbReference type="Proteomes" id="UP000484164">
    <property type="component" value="Unassembled WGS sequence"/>
</dbReference>
<dbReference type="AlphaFoldDB" id="A0A6L3ZBN3"/>
<sequence length="276" mass="31221">MRSTASIERCARSAELDEETGLAYYGARYYDNKISMWLSVDPLAMEGKNMSLTPYHFTSNNPVMRIDPDGLNDYFSEDGVFLGSDDSKDDGIRILSTEAWNTLSQEDEEGNEYIDKASGLSASLLASESDLSTDAILSIYQHYNPTDLLLADSKNITKGGFEFIPSFNGNDPYLRVHVETNSTLKLIDHSSEIISGLIHEKQHYSDYVEMGAVDYFRLPKNFREVRAYNSQTTHESWNNTRSEFQRNVLTNAVPFGFHLPIILPRKGVVFPEVELN</sequence>